<dbReference type="Proteomes" id="UP000054538">
    <property type="component" value="Unassembled WGS sequence"/>
</dbReference>
<accession>A0A0D0DTN9</accession>
<proteinExistence type="predicted"/>
<sequence>MSTEHDLQVHKNILILTVDNLLSGWPTFLTDFTPEQLGPMKILPRLKKPSKYVWDSDNEDSDKTPGPKLKKWDKFVEDLPGDAPWLLIWPCPLVAISPNVPTTSLHIIQTTPALIKAILTGKENTA</sequence>
<evidence type="ECO:0000313" key="2">
    <source>
        <dbReference type="Proteomes" id="UP000054538"/>
    </source>
</evidence>
<dbReference type="InParanoid" id="A0A0D0DTN9"/>
<gene>
    <name evidence="1" type="ORF">PAXRUDRAFT_13494</name>
</gene>
<protein>
    <submittedName>
        <fullName evidence="1">Uncharacterized protein</fullName>
    </submittedName>
</protein>
<dbReference type="OrthoDB" id="2611774at2759"/>
<dbReference type="EMBL" id="KN825327">
    <property type="protein sequence ID" value="KIK91986.1"/>
    <property type="molecule type" value="Genomic_DNA"/>
</dbReference>
<organism evidence="1 2">
    <name type="scientific">Paxillus rubicundulus Ve08.2h10</name>
    <dbReference type="NCBI Taxonomy" id="930991"/>
    <lineage>
        <taxon>Eukaryota</taxon>
        <taxon>Fungi</taxon>
        <taxon>Dikarya</taxon>
        <taxon>Basidiomycota</taxon>
        <taxon>Agaricomycotina</taxon>
        <taxon>Agaricomycetes</taxon>
        <taxon>Agaricomycetidae</taxon>
        <taxon>Boletales</taxon>
        <taxon>Paxilineae</taxon>
        <taxon>Paxillaceae</taxon>
        <taxon>Paxillus</taxon>
    </lineage>
</organism>
<evidence type="ECO:0000313" key="1">
    <source>
        <dbReference type="EMBL" id="KIK91986.1"/>
    </source>
</evidence>
<dbReference type="AlphaFoldDB" id="A0A0D0DTN9"/>
<reference evidence="2" key="2">
    <citation type="submission" date="2015-01" db="EMBL/GenBank/DDBJ databases">
        <title>Evolutionary Origins and Diversification of the Mycorrhizal Mutualists.</title>
        <authorList>
            <consortium name="DOE Joint Genome Institute"/>
            <consortium name="Mycorrhizal Genomics Consortium"/>
            <person name="Kohler A."/>
            <person name="Kuo A."/>
            <person name="Nagy L.G."/>
            <person name="Floudas D."/>
            <person name="Copeland A."/>
            <person name="Barry K.W."/>
            <person name="Cichocki N."/>
            <person name="Veneault-Fourrey C."/>
            <person name="LaButti K."/>
            <person name="Lindquist E.A."/>
            <person name="Lipzen A."/>
            <person name="Lundell T."/>
            <person name="Morin E."/>
            <person name="Murat C."/>
            <person name="Riley R."/>
            <person name="Ohm R."/>
            <person name="Sun H."/>
            <person name="Tunlid A."/>
            <person name="Henrissat B."/>
            <person name="Grigoriev I.V."/>
            <person name="Hibbett D.S."/>
            <person name="Martin F."/>
        </authorList>
    </citation>
    <scope>NUCLEOTIDE SEQUENCE [LARGE SCALE GENOMIC DNA]</scope>
    <source>
        <strain evidence="2">Ve08.2h10</strain>
    </source>
</reference>
<dbReference type="HOGENOM" id="CLU_1982294_0_0_1"/>
<reference evidence="1 2" key="1">
    <citation type="submission" date="2014-04" db="EMBL/GenBank/DDBJ databases">
        <authorList>
            <consortium name="DOE Joint Genome Institute"/>
            <person name="Kuo A."/>
            <person name="Kohler A."/>
            <person name="Jargeat P."/>
            <person name="Nagy L.G."/>
            <person name="Floudas D."/>
            <person name="Copeland A."/>
            <person name="Barry K.W."/>
            <person name="Cichocki N."/>
            <person name="Veneault-Fourrey C."/>
            <person name="LaButti K."/>
            <person name="Lindquist E.A."/>
            <person name="Lipzen A."/>
            <person name="Lundell T."/>
            <person name="Morin E."/>
            <person name="Murat C."/>
            <person name="Sun H."/>
            <person name="Tunlid A."/>
            <person name="Henrissat B."/>
            <person name="Grigoriev I.V."/>
            <person name="Hibbett D.S."/>
            <person name="Martin F."/>
            <person name="Nordberg H.P."/>
            <person name="Cantor M.N."/>
            <person name="Hua S.X."/>
        </authorList>
    </citation>
    <scope>NUCLEOTIDE SEQUENCE [LARGE SCALE GENOMIC DNA]</scope>
    <source>
        <strain evidence="1 2">Ve08.2h10</strain>
    </source>
</reference>
<name>A0A0D0DTN9_9AGAM</name>
<keyword evidence="2" id="KW-1185">Reference proteome</keyword>